<dbReference type="EMBL" id="OZ034820">
    <property type="protein sequence ID" value="CAL1401713.1"/>
    <property type="molecule type" value="Genomic_DNA"/>
</dbReference>
<organism evidence="1 2">
    <name type="scientific">Linum trigynum</name>
    <dbReference type="NCBI Taxonomy" id="586398"/>
    <lineage>
        <taxon>Eukaryota</taxon>
        <taxon>Viridiplantae</taxon>
        <taxon>Streptophyta</taxon>
        <taxon>Embryophyta</taxon>
        <taxon>Tracheophyta</taxon>
        <taxon>Spermatophyta</taxon>
        <taxon>Magnoliopsida</taxon>
        <taxon>eudicotyledons</taxon>
        <taxon>Gunneridae</taxon>
        <taxon>Pentapetalae</taxon>
        <taxon>rosids</taxon>
        <taxon>fabids</taxon>
        <taxon>Malpighiales</taxon>
        <taxon>Linaceae</taxon>
        <taxon>Linum</taxon>
    </lineage>
</organism>
<evidence type="ECO:0000313" key="1">
    <source>
        <dbReference type="EMBL" id="CAL1401713.1"/>
    </source>
</evidence>
<proteinExistence type="predicted"/>
<gene>
    <name evidence="1" type="ORF">LTRI10_LOCUS41757</name>
</gene>
<reference evidence="1 2" key="1">
    <citation type="submission" date="2024-04" db="EMBL/GenBank/DDBJ databases">
        <authorList>
            <person name="Fracassetti M."/>
        </authorList>
    </citation>
    <scope>NUCLEOTIDE SEQUENCE [LARGE SCALE GENOMIC DNA]</scope>
</reference>
<keyword evidence="2" id="KW-1185">Reference proteome</keyword>
<sequence>MGQIGRQRKEAKARDMADNGFNFLSSSSKQTEDYQAQLVLGFWWPMLLSSPIPPKFWACDLVSVTAIWCPVLLFPPMQLGG</sequence>
<protein>
    <submittedName>
        <fullName evidence="1">Uncharacterized protein</fullName>
    </submittedName>
</protein>
<accession>A0AAV2FVM7</accession>
<name>A0AAV2FVM7_9ROSI</name>
<evidence type="ECO:0000313" key="2">
    <source>
        <dbReference type="Proteomes" id="UP001497516"/>
    </source>
</evidence>
<dbReference type="Proteomes" id="UP001497516">
    <property type="component" value="Chromosome 7"/>
</dbReference>
<dbReference type="AlphaFoldDB" id="A0AAV2FVM7"/>